<feature type="compositionally biased region" description="Basic and acidic residues" evidence="1">
    <location>
        <begin position="96"/>
        <end position="107"/>
    </location>
</feature>
<feature type="compositionally biased region" description="Low complexity" evidence="1">
    <location>
        <begin position="109"/>
        <end position="119"/>
    </location>
</feature>
<dbReference type="VEuPathDB" id="FungiDB:AeMF1_004364"/>
<proteinExistence type="predicted"/>
<name>A0A6G0XJE4_9STRA</name>
<protein>
    <submittedName>
        <fullName evidence="2">Uncharacterized protein</fullName>
    </submittedName>
</protein>
<reference evidence="2 3" key="1">
    <citation type="submission" date="2019-07" db="EMBL/GenBank/DDBJ databases">
        <title>Genomics analysis of Aphanomyces spp. identifies a new class of oomycete effector associated with host adaptation.</title>
        <authorList>
            <person name="Gaulin E."/>
        </authorList>
    </citation>
    <scope>NUCLEOTIDE SEQUENCE [LARGE SCALE GENOMIC DNA]</scope>
    <source>
        <strain evidence="2 3">ATCC 201684</strain>
    </source>
</reference>
<keyword evidence="3" id="KW-1185">Reference proteome</keyword>
<organism evidence="2 3">
    <name type="scientific">Aphanomyces euteiches</name>
    <dbReference type="NCBI Taxonomy" id="100861"/>
    <lineage>
        <taxon>Eukaryota</taxon>
        <taxon>Sar</taxon>
        <taxon>Stramenopiles</taxon>
        <taxon>Oomycota</taxon>
        <taxon>Saprolegniomycetes</taxon>
        <taxon>Saprolegniales</taxon>
        <taxon>Verrucalvaceae</taxon>
        <taxon>Aphanomyces</taxon>
    </lineage>
</organism>
<comment type="caution">
    <text evidence="2">The sequence shown here is derived from an EMBL/GenBank/DDBJ whole genome shotgun (WGS) entry which is preliminary data.</text>
</comment>
<dbReference type="Proteomes" id="UP000481153">
    <property type="component" value="Unassembled WGS sequence"/>
</dbReference>
<sequence>MARADTTSNAAAPKHGIVLFDSEEYTRMTGNYLSWKPDFAKDTATAMQSMIHTKRRAKSEFDSPPRTAPVSRRRTSLDNERCNAAQAPRSANTRLESSEKSRADKPRKTAAQEATASEAAMKKKGFSNLWGIIVGSRFQN</sequence>
<evidence type="ECO:0000313" key="2">
    <source>
        <dbReference type="EMBL" id="KAF0740386.1"/>
    </source>
</evidence>
<evidence type="ECO:0000313" key="3">
    <source>
        <dbReference type="Proteomes" id="UP000481153"/>
    </source>
</evidence>
<evidence type="ECO:0000256" key="1">
    <source>
        <dbReference type="SAM" id="MobiDB-lite"/>
    </source>
</evidence>
<dbReference type="AlphaFoldDB" id="A0A6G0XJE4"/>
<accession>A0A6G0XJE4</accession>
<dbReference type="EMBL" id="VJMJ01000052">
    <property type="protein sequence ID" value="KAF0740386.1"/>
    <property type="molecule type" value="Genomic_DNA"/>
</dbReference>
<feature type="region of interest" description="Disordered" evidence="1">
    <location>
        <begin position="46"/>
        <end position="119"/>
    </location>
</feature>
<gene>
    <name evidence="2" type="ORF">Ae201684_004123</name>
</gene>